<evidence type="ECO:0000313" key="1">
    <source>
        <dbReference type="EMBL" id="EER30113.1"/>
    </source>
</evidence>
<gene>
    <name evidence="1" type="ORF">CTRG_06231</name>
</gene>
<dbReference type="eggNOG" id="ENOG502RQ8E">
    <property type="taxonomic scope" value="Eukaryota"/>
</dbReference>
<dbReference type="AlphaFoldDB" id="C5MJI8"/>
<accession>C5MJI8</accession>
<name>C5MJI8_CANTT</name>
<dbReference type="HOGENOM" id="CLU_098019_0_0_1"/>
<dbReference type="RefSeq" id="XP_002546753.1">
    <property type="nucleotide sequence ID" value="XM_002546707.1"/>
</dbReference>
<dbReference type="KEGG" id="ctp:CTRG_06231"/>
<dbReference type="OrthoDB" id="3997115at2759"/>
<reference evidence="1 2" key="1">
    <citation type="journal article" date="2009" name="Nature">
        <title>Evolution of pathogenicity and sexual reproduction in eight Candida genomes.</title>
        <authorList>
            <person name="Butler G."/>
            <person name="Rasmussen M.D."/>
            <person name="Lin M.F."/>
            <person name="Santos M.A."/>
            <person name="Sakthikumar S."/>
            <person name="Munro C.A."/>
            <person name="Rheinbay E."/>
            <person name="Grabherr M."/>
            <person name="Forche A."/>
            <person name="Reedy J.L."/>
            <person name="Agrafioti I."/>
            <person name="Arnaud M.B."/>
            <person name="Bates S."/>
            <person name="Brown A.J."/>
            <person name="Brunke S."/>
            <person name="Costanzo M.C."/>
            <person name="Fitzpatrick D.A."/>
            <person name="de Groot P.W."/>
            <person name="Harris D."/>
            <person name="Hoyer L.L."/>
            <person name="Hube B."/>
            <person name="Klis F.M."/>
            <person name="Kodira C."/>
            <person name="Lennard N."/>
            <person name="Logue M.E."/>
            <person name="Martin R."/>
            <person name="Neiman A.M."/>
            <person name="Nikolaou E."/>
            <person name="Quail M.A."/>
            <person name="Quinn J."/>
            <person name="Santos M.C."/>
            <person name="Schmitzberger F.F."/>
            <person name="Sherlock G."/>
            <person name="Shah P."/>
            <person name="Silverstein K.A."/>
            <person name="Skrzypek M.S."/>
            <person name="Soll D."/>
            <person name="Staggs R."/>
            <person name="Stansfield I."/>
            <person name="Stumpf M.P."/>
            <person name="Sudbery P.E."/>
            <person name="Srikantha T."/>
            <person name="Zeng Q."/>
            <person name="Berman J."/>
            <person name="Berriman M."/>
            <person name="Heitman J."/>
            <person name="Gow N.A."/>
            <person name="Lorenz M.C."/>
            <person name="Birren B.W."/>
            <person name="Kellis M."/>
            <person name="Cuomo C.A."/>
        </authorList>
    </citation>
    <scope>NUCLEOTIDE SEQUENCE [LARGE SCALE GENOMIC DNA]</scope>
    <source>
        <strain evidence="2">ATCC MYA-3404 / T1</strain>
    </source>
</reference>
<dbReference type="Proteomes" id="UP000002037">
    <property type="component" value="Unassembled WGS sequence"/>
</dbReference>
<sequence>MKRANTDNQPICYIPSTTSINLPSSTPSSCVPQMSLKRLKPHFPTKPPTNFIPSNQAEIISRDILQTLDIISPMNNDESYFKYIFFLGAQGKEFIASIQEQFPFNIPVLFITSNSFGCTNPQCQELMTYFGIKDPLGGGMYPLDYLLIVHDDKIHCKVPINFTGSNNRGNNLHGGIPGHLKFSVGLNELPSLIEEYIKYK</sequence>
<organism evidence="1 2">
    <name type="scientific">Candida tropicalis (strain ATCC MYA-3404 / T1)</name>
    <name type="common">Yeast</name>
    <dbReference type="NCBI Taxonomy" id="294747"/>
    <lineage>
        <taxon>Eukaryota</taxon>
        <taxon>Fungi</taxon>
        <taxon>Dikarya</taxon>
        <taxon>Ascomycota</taxon>
        <taxon>Saccharomycotina</taxon>
        <taxon>Pichiomycetes</taxon>
        <taxon>Debaryomycetaceae</taxon>
        <taxon>Candida/Lodderomyces clade</taxon>
        <taxon>Candida</taxon>
    </lineage>
</organism>
<dbReference type="EMBL" id="GG692407">
    <property type="protein sequence ID" value="EER30113.1"/>
    <property type="molecule type" value="Genomic_DNA"/>
</dbReference>
<evidence type="ECO:0000313" key="2">
    <source>
        <dbReference type="Proteomes" id="UP000002037"/>
    </source>
</evidence>
<dbReference type="VEuPathDB" id="FungiDB:CTRG_06231"/>
<proteinExistence type="predicted"/>
<protein>
    <submittedName>
        <fullName evidence="1">Uncharacterized protein</fullName>
    </submittedName>
</protein>
<keyword evidence="2" id="KW-1185">Reference proteome</keyword>
<dbReference type="GeneID" id="8301571"/>